<gene>
    <name evidence="9" type="ORF">FEF34_37565</name>
</gene>
<dbReference type="GO" id="GO:0005737">
    <property type="term" value="C:cytoplasm"/>
    <property type="evidence" value="ECO:0007669"/>
    <property type="project" value="TreeGrafter"/>
</dbReference>
<keyword evidence="5 6" id="KW-0560">Oxidoreductase</keyword>
<dbReference type="InterPro" id="IPR006091">
    <property type="entry name" value="Acyl-CoA_Oxase/DH_mid-dom"/>
</dbReference>
<evidence type="ECO:0000313" key="9">
    <source>
        <dbReference type="EMBL" id="TLQ47868.1"/>
    </source>
</evidence>
<dbReference type="InterPro" id="IPR009100">
    <property type="entry name" value="AcylCoA_DH/oxidase_NM_dom_sf"/>
</dbReference>
<dbReference type="GO" id="GO:0033539">
    <property type="term" value="P:fatty acid beta-oxidation using acyl-CoA dehydrogenase"/>
    <property type="evidence" value="ECO:0007669"/>
    <property type="project" value="TreeGrafter"/>
</dbReference>
<dbReference type="InterPro" id="IPR009075">
    <property type="entry name" value="AcylCo_DH/oxidase_C"/>
</dbReference>
<dbReference type="Pfam" id="PF02770">
    <property type="entry name" value="Acyl-CoA_dh_M"/>
    <property type="match status" value="1"/>
</dbReference>
<dbReference type="Pfam" id="PF00441">
    <property type="entry name" value="Acyl-CoA_dh_1"/>
    <property type="match status" value="1"/>
</dbReference>
<reference evidence="9 10" key="1">
    <citation type="submission" date="2019-05" db="EMBL/GenBank/DDBJ databases">
        <title>Streptomyces marianii sp. nov., a novel marine actinomycete from southern coast of India.</title>
        <authorList>
            <person name="Iniyan A.M."/>
            <person name="Wink J."/>
            <person name="Ramprasad E."/>
            <person name="Ramana C.V."/>
            <person name="Bunk B."/>
            <person name="Sproer C."/>
            <person name="Joseph F.-J.R.S."/>
            <person name="Vincent S.G.P."/>
        </authorList>
    </citation>
    <scope>NUCLEOTIDE SEQUENCE [LARGE SCALE GENOMIC DNA]</scope>
    <source>
        <strain evidence="9 10">ICN19</strain>
    </source>
</reference>
<dbReference type="InterPro" id="IPR037069">
    <property type="entry name" value="AcylCoA_DH/ox_N_sf"/>
</dbReference>
<dbReference type="InterPro" id="IPR036250">
    <property type="entry name" value="AcylCo_DH-like_C"/>
</dbReference>
<feature type="domain" description="Acyl-CoA dehydrogenase/oxidase C-terminal" evidence="7">
    <location>
        <begin position="240"/>
        <end position="376"/>
    </location>
</feature>
<keyword evidence="3 6" id="KW-0285">Flavoprotein</keyword>
<dbReference type="OrthoDB" id="3458133at2"/>
<name>A0A5R9ED09_9ACTN</name>
<protein>
    <submittedName>
        <fullName evidence="9">Acyl-CoA dehydrogenase</fullName>
    </submittedName>
</protein>
<accession>A0A5R9ED09</accession>
<dbReference type="InterPro" id="IPR046373">
    <property type="entry name" value="Acyl-CoA_Oxase/DH_mid-dom_sf"/>
</dbReference>
<dbReference type="SUPFAM" id="SSF56645">
    <property type="entry name" value="Acyl-CoA dehydrogenase NM domain-like"/>
    <property type="match status" value="1"/>
</dbReference>
<comment type="similarity">
    <text evidence="2 6">Belongs to the acyl-CoA dehydrogenase family.</text>
</comment>
<evidence type="ECO:0000259" key="7">
    <source>
        <dbReference type="Pfam" id="PF00441"/>
    </source>
</evidence>
<evidence type="ECO:0000256" key="3">
    <source>
        <dbReference type="ARBA" id="ARBA00022630"/>
    </source>
</evidence>
<keyword evidence="10" id="KW-1185">Reference proteome</keyword>
<evidence type="ECO:0000256" key="6">
    <source>
        <dbReference type="RuleBase" id="RU362125"/>
    </source>
</evidence>
<dbReference type="EMBL" id="VAWE01000001">
    <property type="protein sequence ID" value="TLQ47868.1"/>
    <property type="molecule type" value="Genomic_DNA"/>
</dbReference>
<dbReference type="AlphaFoldDB" id="A0A5R9ED09"/>
<dbReference type="InterPro" id="IPR050741">
    <property type="entry name" value="Acyl-CoA_dehydrogenase"/>
</dbReference>
<comment type="caution">
    <text evidence="9">The sequence shown here is derived from an EMBL/GenBank/DDBJ whole genome shotgun (WGS) entry which is preliminary data.</text>
</comment>
<evidence type="ECO:0000259" key="8">
    <source>
        <dbReference type="Pfam" id="PF02770"/>
    </source>
</evidence>
<evidence type="ECO:0000256" key="2">
    <source>
        <dbReference type="ARBA" id="ARBA00009347"/>
    </source>
</evidence>
<dbReference type="PANTHER" id="PTHR48083:SF2">
    <property type="entry name" value="MEDIUM-CHAIN SPECIFIC ACYL-COA DEHYDROGENASE, MITOCHONDRIAL"/>
    <property type="match status" value="1"/>
</dbReference>
<organism evidence="9 10">
    <name type="scientific">Streptomyces marianii</name>
    <dbReference type="NCBI Taxonomy" id="1817406"/>
    <lineage>
        <taxon>Bacteria</taxon>
        <taxon>Bacillati</taxon>
        <taxon>Actinomycetota</taxon>
        <taxon>Actinomycetes</taxon>
        <taxon>Kitasatosporales</taxon>
        <taxon>Streptomycetaceae</taxon>
        <taxon>Streptomyces</taxon>
    </lineage>
</organism>
<dbReference type="Gene3D" id="1.10.540.10">
    <property type="entry name" value="Acyl-CoA dehydrogenase/oxidase, N-terminal domain"/>
    <property type="match status" value="1"/>
</dbReference>
<sequence length="384" mass="41912">MSEPDRHLSLLQGQAREWWAQVRPHALDVDRDPTLPTRLLHLKGLGRLATLQIPPAYNPDPLVIAGRRFHLMTAAERVAYYEEAAWGDLATALAAPGAPMSGVLVDALGDREQKDWFYGRLLTEPTWTFFALTEPEHGSDAAAMATSLTRADRDGPWYLNGTKKYVGNAVRGRLGVVFARTGKGPLGVNAALVEAGQHGFEARPVPTLGLRGAQLGTLTMESVEIAPERVLGRHLSPTRRGMAGWLRTFNLLRPVVASMGVGLARAAHEYVQSQRRSLTRDEQHRLDALARRIEGVRRLTGRAAAAVDADITAGQLACMAKLRAARLAEDATVAALAFFGPGARLDHPFLEKLARDARGIEYMEGTENIQRMSVFKDLSRGGHG</sequence>
<evidence type="ECO:0000256" key="1">
    <source>
        <dbReference type="ARBA" id="ARBA00001974"/>
    </source>
</evidence>
<feature type="domain" description="Acyl-CoA oxidase/dehydrogenase middle" evidence="8">
    <location>
        <begin position="130"/>
        <end position="223"/>
    </location>
</feature>
<dbReference type="SUPFAM" id="SSF47203">
    <property type="entry name" value="Acyl-CoA dehydrogenase C-terminal domain-like"/>
    <property type="match status" value="1"/>
</dbReference>
<dbReference type="Gene3D" id="1.20.140.10">
    <property type="entry name" value="Butyryl-CoA Dehydrogenase, subunit A, domain 3"/>
    <property type="match status" value="1"/>
</dbReference>
<dbReference type="RefSeq" id="WP_138057146.1">
    <property type="nucleotide sequence ID" value="NZ_VAWE01000001.1"/>
</dbReference>
<dbReference type="GO" id="GO:0003995">
    <property type="term" value="F:acyl-CoA dehydrogenase activity"/>
    <property type="evidence" value="ECO:0007669"/>
    <property type="project" value="TreeGrafter"/>
</dbReference>
<proteinExistence type="inferred from homology"/>
<comment type="cofactor">
    <cofactor evidence="1 6">
        <name>FAD</name>
        <dbReference type="ChEBI" id="CHEBI:57692"/>
    </cofactor>
</comment>
<dbReference type="Proteomes" id="UP000305921">
    <property type="component" value="Unassembled WGS sequence"/>
</dbReference>
<keyword evidence="4 6" id="KW-0274">FAD</keyword>
<dbReference type="GO" id="GO:0050660">
    <property type="term" value="F:flavin adenine dinucleotide binding"/>
    <property type="evidence" value="ECO:0007669"/>
    <property type="project" value="InterPro"/>
</dbReference>
<dbReference type="Gene3D" id="2.40.110.10">
    <property type="entry name" value="Butyryl-CoA Dehydrogenase, subunit A, domain 2"/>
    <property type="match status" value="1"/>
</dbReference>
<evidence type="ECO:0000256" key="4">
    <source>
        <dbReference type="ARBA" id="ARBA00022827"/>
    </source>
</evidence>
<dbReference type="PANTHER" id="PTHR48083">
    <property type="entry name" value="MEDIUM-CHAIN SPECIFIC ACYL-COA DEHYDROGENASE, MITOCHONDRIAL-RELATED"/>
    <property type="match status" value="1"/>
</dbReference>
<evidence type="ECO:0000313" key="10">
    <source>
        <dbReference type="Proteomes" id="UP000305921"/>
    </source>
</evidence>
<evidence type="ECO:0000256" key="5">
    <source>
        <dbReference type="ARBA" id="ARBA00023002"/>
    </source>
</evidence>